<dbReference type="SMART" id="SM00332">
    <property type="entry name" value="PP2Cc"/>
    <property type="match status" value="1"/>
</dbReference>
<dbReference type="Gene3D" id="3.60.40.10">
    <property type="entry name" value="PPM-type phosphatase domain"/>
    <property type="match status" value="1"/>
</dbReference>
<dbReference type="InterPro" id="IPR036457">
    <property type="entry name" value="PPM-type-like_dom_sf"/>
</dbReference>
<accession>A0AA39JT25</accession>
<dbReference type="PANTHER" id="PTHR13832:SF827">
    <property type="entry name" value="PROTEIN PHOSPHATASE 1L"/>
    <property type="match status" value="1"/>
</dbReference>
<dbReference type="SUPFAM" id="SSF81606">
    <property type="entry name" value="PP2C-like"/>
    <property type="match status" value="1"/>
</dbReference>
<dbReference type="InterPro" id="IPR000222">
    <property type="entry name" value="PP2C_BS"/>
</dbReference>
<dbReference type="InterPro" id="IPR001932">
    <property type="entry name" value="PPM-type_phosphatase-like_dom"/>
</dbReference>
<dbReference type="PROSITE" id="PS01032">
    <property type="entry name" value="PPM_1"/>
    <property type="match status" value="1"/>
</dbReference>
<evidence type="ECO:0000259" key="5">
    <source>
        <dbReference type="PROSITE" id="PS51746"/>
    </source>
</evidence>
<dbReference type="AlphaFoldDB" id="A0AA39JT25"/>
<dbReference type="GO" id="GO:0004722">
    <property type="term" value="F:protein serine/threonine phosphatase activity"/>
    <property type="evidence" value="ECO:0007669"/>
    <property type="project" value="InterPro"/>
</dbReference>
<keyword evidence="2 4" id="KW-0378">Hydrolase</keyword>
<gene>
    <name evidence="6" type="ORF">EV420DRAFT_1714399</name>
</gene>
<proteinExistence type="inferred from homology"/>
<keyword evidence="1" id="KW-0479">Metal-binding</keyword>
<sequence length="394" mass="44242">MSTSSVTAGVHSVTFQHTPGARNEDRFVVQEWLIADRTWKFLAVFDGHGSAYTSEYAAANLPRLIEEELRDVVEECKNRSRDTFITKVKRLLRRTIEDFDEDIGDAIKNLCPDPLSLSYPEAQDLVNANRDIFQRAYSGSTLALALIDEERDNMWVAGLGDSTVVLAYEDDDGTGYGEGLLTLHNTDTPKEYLNIAMMHPSEEKDTIMEKDQLLGAVRYTRGLGDYALKLPSEFSTELFFKLPRGLRPQNYREGIRYYNVTPPYVLNSPGTRFINLAELRPHKSTLVLYTHGVDTIVNGNVKRIKKLDRPDPASIVGKLTGSQVDEASIQEALKHGVELNWTTNRATELLGNLVAGTSVEHFAKLPGPAERRDRDRAVYVDDATILRYELATEA</sequence>
<organism evidence="6 7">
    <name type="scientific">Armillaria tabescens</name>
    <name type="common">Ringless honey mushroom</name>
    <name type="synonym">Agaricus tabescens</name>
    <dbReference type="NCBI Taxonomy" id="1929756"/>
    <lineage>
        <taxon>Eukaryota</taxon>
        <taxon>Fungi</taxon>
        <taxon>Dikarya</taxon>
        <taxon>Basidiomycota</taxon>
        <taxon>Agaricomycotina</taxon>
        <taxon>Agaricomycetes</taxon>
        <taxon>Agaricomycetidae</taxon>
        <taxon>Agaricales</taxon>
        <taxon>Marasmiineae</taxon>
        <taxon>Physalacriaceae</taxon>
        <taxon>Desarmillaria</taxon>
    </lineage>
</organism>
<evidence type="ECO:0000256" key="3">
    <source>
        <dbReference type="ARBA" id="ARBA00022912"/>
    </source>
</evidence>
<dbReference type="PROSITE" id="PS51746">
    <property type="entry name" value="PPM_2"/>
    <property type="match status" value="1"/>
</dbReference>
<evidence type="ECO:0000256" key="4">
    <source>
        <dbReference type="RuleBase" id="RU003465"/>
    </source>
</evidence>
<dbReference type="RefSeq" id="XP_060325974.1">
    <property type="nucleotide sequence ID" value="XM_060479671.1"/>
</dbReference>
<dbReference type="GO" id="GO:0046872">
    <property type="term" value="F:metal ion binding"/>
    <property type="evidence" value="ECO:0007669"/>
    <property type="project" value="UniProtKB-KW"/>
</dbReference>
<name>A0AA39JT25_ARMTA</name>
<feature type="domain" description="PPM-type phosphatase" evidence="5">
    <location>
        <begin position="7"/>
        <end position="394"/>
    </location>
</feature>
<comment type="caution">
    <text evidence="6">The sequence shown here is derived from an EMBL/GenBank/DDBJ whole genome shotgun (WGS) entry which is preliminary data.</text>
</comment>
<dbReference type="InterPro" id="IPR015655">
    <property type="entry name" value="PP2C"/>
</dbReference>
<reference evidence="6" key="1">
    <citation type="submission" date="2023-06" db="EMBL/GenBank/DDBJ databases">
        <authorList>
            <consortium name="Lawrence Berkeley National Laboratory"/>
            <person name="Ahrendt S."/>
            <person name="Sahu N."/>
            <person name="Indic B."/>
            <person name="Wong-Bajracharya J."/>
            <person name="Merenyi Z."/>
            <person name="Ke H.-M."/>
            <person name="Monk M."/>
            <person name="Kocsube S."/>
            <person name="Drula E."/>
            <person name="Lipzen A."/>
            <person name="Balint B."/>
            <person name="Henrissat B."/>
            <person name="Andreopoulos B."/>
            <person name="Martin F.M."/>
            <person name="Harder C.B."/>
            <person name="Rigling D."/>
            <person name="Ford K.L."/>
            <person name="Foster G.D."/>
            <person name="Pangilinan J."/>
            <person name="Papanicolaou A."/>
            <person name="Barry K."/>
            <person name="LaButti K."/>
            <person name="Viragh M."/>
            <person name="Koriabine M."/>
            <person name="Yan M."/>
            <person name="Riley R."/>
            <person name="Champramary S."/>
            <person name="Plett K.L."/>
            <person name="Tsai I.J."/>
            <person name="Slot J."/>
            <person name="Sipos G."/>
            <person name="Plett J."/>
            <person name="Nagy L.G."/>
            <person name="Grigoriev I.V."/>
        </authorList>
    </citation>
    <scope>NUCLEOTIDE SEQUENCE</scope>
    <source>
        <strain evidence="6">CCBAS 213</strain>
    </source>
</reference>
<dbReference type="GeneID" id="85363219"/>
<dbReference type="Proteomes" id="UP001175211">
    <property type="component" value="Unassembled WGS sequence"/>
</dbReference>
<comment type="similarity">
    <text evidence="4">Belongs to the PP2C family.</text>
</comment>
<evidence type="ECO:0000256" key="2">
    <source>
        <dbReference type="ARBA" id="ARBA00022801"/>
    </source>
</evidence>
<dbReference type="Pfam" id="PF00481">
    <property type="entry name" value="PP2C"/>
    <property type="match status" value="1"/>
</dbReference>
<evidence type="ECO:0000256" key="1">
    <source>
        <dbReference type="ARBA" id="ARBA00022723"/>
    </source>
</evidence>
<protein>
    <submittedName>
        <fullName evidence="6">Phosphatase 2C-like domain-containing protein</fullName>
    </submittedName>
</protein>
<dbReference type="EMBL" id="JAUEPS010000045">
    <property type="protein sequence ID" value="KAK0446949.1"/>
    <property type="molecule type" value="Genomic_DNA"/>
</dbReference>
<keyword evidence="3 4" id="KW-0904">Protein phosphatase</keyword>
<evidence type="ECO:0000313" key="6">
    <source>
        <dbReference type="EMBL" id="KAK0446949.1"/>
    </source>
</evidence>
<evidence type="ECO:0000313" key="7">
    <source>
        <dbReference type="Proteomes" id="UP001175211"/>
    </source>
</evidence>
<keyword evidence="7" id="KW-1185">Reference proteome</keyword>
<dbReference type="PANTHER" id="PTHR13832">
    <property type="entry name" value="PROTEIN PHOSPHATASE 2C"/>
    <property type="match status" value="1"/>
</dbReference>